<keyword evidence="4" id="KW-1185">Reference proteome</keyword>
<name>A0A7M6DMQ2_9CNID</name>
<reference evidence="3" key="1">
    <citation type="submission" date="2021-01" db="UniProtKB">
        <authorList>
            <consortium name="EnsemblMetazoa"/>
        </authorList>
    </citation>
    <scope>IDENTIFICATION</scope>
</reference>
<dbReference type="CDD" id="cd00038">
    <property type="entry name" value="CAP_ED"/>
    <property type="match status" value="2"/>
</dbReference>
<dbReference type="InterPro" id="IPR018488">
    <property type="entry name" value="cNMP-bd_CS"/>
</dbReference>
<dbReference type="PANTHER" id="PTHR23011">
    <property type="entry name" value="CYCLIC NUCLEOTIDE-BINDING DOMAIN CONTAINING PROTEIN"/>
    <property type="match status" value="1"/>
</dbReference>
<proteinExistence type="predicted"/>
<protein>
    <recommendedName>
        <fullName evidence="2">Cyclic nucleotide-binding domain-containing protein</fullName>
    </recommendedName>
</protein>
<evidence type="ECO:0000313" key="3">
    <source>
        <dbReference type="EnsemblMetazoa" id="CLYHEMP016598.1"/>
    </source>
</evidence>
<dbReference type="AlphaFoldDB" id="A0A7M6DMQ2"/>
<accession>A0A7M6DMQ2</accession>
<sequence>MSNVDDQFVNCLWTQLEELLSFPPEEREQIDIEDVSAWFRNRSSLFQSIEKDSLYSIIRQASLTRSKADQVIVHQGDLGDCFYIILRGTVMVYAKKMPQGGEEVVLSEVQFAKGSKERSRFGQELNTLRAGRCFGELSIVSKNSTRIATVIADEPALLITVSRELYLSLVGEKHAEEIVQRSAFINMHPLFRGWSAAYRNLLTENLQYKKLKFGEQIVEQGAPLDYIYFVIEGQAKVTINPIEHQKSYHQLLNKPPSKLVEVGENAAASGIFDDEDAEDDENTIDPYKSINTMQRRVLKQTEHFYASELRYRELDVCTLGAQGIIGDIEAVLDLPKHISSAFCLQEMSYYQMDRTSFVKFIMKKKPETLEKLRRAVFEKLTYRHSLFDSTIPIYRALLTFFDKPKPKDNRKSIIKIYNARKSHKKPTGINFFEQLTKGKSINAKTRKQSIHPLRRPMHEALQPRDQTTQPATDDQNKTENINQTKQGRKEKPSKQFTPEEYKELKKKLQVAGKTA</sequence>
<evidence type="ECO:0000256" key="1">
    <source>
        <dbReference type="SAM" id="MobiDB-lite"/>
    </source>
</evidence>
<dbReference type="Gene3D" id="2.60.120.10">
    <property type="entry name" value="Jelly Rolls"/>
    <property type="match status" value="2"/>
</dbReference>
<feature type="compositionally biased region" description="Polar residues" evidence="1">
    <location>
        <begin position="464"/>
        <end position="485"/>
    </location>
</feature>
<dbReference type="SMART" id="SM00100">
    <property type="entry name" value="cNMP"/>
    <property type="match status" value="2"/>
</dbReference>
<dbReference type="PROSITE" id="PS00888">
    <property type="entry name" value="CNMP_BINDING_1"/>
    <property type="match status" value="1"/>
</dbReference>
<dbReference type="InterPro" id="IPR000595">
    <property type="entry name" value="cNMP-bd_dom"/>
</dbReference>
<evidence type="ECO:0000259" key="2">
    <source>
        <dbReference type="PROSITE" id="PS50042"/>
    </source>
</evidence>
<dbReference type="InterPro" id="IPR014710">
    <property type="entry name" value="RmlC-like_jellyroll"/>
</dbReference>
<dbReference type="PROSITE" id="PS50042">
    <property type="entry name" value="CNMP_BINDING_3"/>
    <property type="match status" value="2"/>
</dbReference>
<dbReference type="Proteomes" id="UP000594262">
    <property type="component" value="Unplaced"/>
</dbReference>
<dbReference type="EnsemblMetazoa" id="CLYHEMT016598.1">
    <property type="protein sequence ID" value="CLYHEMP016598.1"/>
    <property type="gene ID" value="CLYHEMG016598"/>
</dbReference>
<dbReference type="Pfam" id="PF00027">
    <property type="entry name" value="cNMP_binding"/>
    <property type="match status" value="1"/>
</dbReference>
<dbReference type="OrthoDB" id="2021138at2759"/>
<dbReference type="PRINTS" id="PR00103">
    <property type="entry name" value="CAMPKINASE"/>
</dbReference>
<evidence type="ECO:0000313" key="4">
    <source>
        <dbReference type="Proteomes" id="UP000594262"/>
    </source>
</evidence>
<feature type="domain" description="Cyclic nucleotide-binding" evidence="2">
    <location>
        <begin position="190"/>
        <end position="240"/>
    </location>
</feature>
<feature type="compositionally biased region" description="Basic residues" evidence="1">
    <location>
        <begin position="444"/>
        <end position="455"/>
    </location>
</feature>
<dbReference type="InterPro" id="IPR018490">
    <property type="entry name" value="cNMP-bd_dom_sf"/>
</dbReference>
<dbReference type="GeneID" id="136817022"/>
<feature type="domain" description="Cyclic nucleotide-binding" evidence="2">
    <location>
        <begin position="45"/>
        <end position="171"/>
    </location>
</feature>
<dbReference type="RefSeq" id="XP_066929468.1">
    <property type="nucleotide sequence ID" value="XM_067073367.1"/>
</dbReference>
<feature type="compositionally biased region" description="Basic and acidic residues" evidence="1">
    <location>
        <begin position="487"/>
        <end position="503"/>
    </location>
</feature>
<organism evidence="3 4">
    <name type="scientific">Clytia hemisphaerica</name>
    <dbReference type="NCBI Taxonomy" id="252671"/>
    <lineage>
        <taxon>Eukaryota</taxon>
        <taxon>Metazoa</taxon>
        <taxon>Cnidaria</taxon>
        <taxon>Hydrozoa</taxon>
        <taxon>Hydroidolina</taxon>
        <taxon>Leptothecata</taxon>
        <taxon>Obeliida</taxon>
        <taxon>Clytiidae</taxon>
        <taxon>Clytia</taxon>
    </lineage>
</organism>
<dbReference type="SUPFAM" id="SSF51206">
    <property type="entry name" value="cAMP-binding domain-like"/>
    <property type="match status" value="2"/>
</dbReference>
<feature type="region of interest" description="Disordered" evidence="1">
    <location>
        <begin position="441"/>
        <end position="515"/>
    </location>
</feature>
<dbReference type="PANTHER" id="PTHR23011:SF28">
    <property type="entry name" value="CYCLIC NUCLEOTIDE-BINDING DOMAIN CONTAINING PROTEIN"/>
    <property type="match status" value="1"/>
</dbReference>